<dbReference type="InterPro" id="IPR000873">
    <property type="entry name" value="AMP-dep_synth/lig_dom"/>
</dbReference>
<keyword evidence="4" id="KW-1185">Reference proteome</keyword>
<dbReference type="Gene3D" id="3.40.50.12780">
    <property type="entry name" value="N-terminal domain of ligase-like"/>
    <property type="match status" value="1"/>
</dbReference>
<feature type="domain" description="AMP-binding enzyme C-terminal" evidence="2">
    <location>
        <begin position="455"/>
        <end position="532"/>
    </location>
</feature>
<feature type="domain" description="AMP-dependent synthetase/ligase" evidence="1">
    <location>
        <begin position="34"/>
        <end position="403"/>
    </location>
</feature>
<dbReference type="InterPro" id="IPR042099">
    <property type="entry name" value="ANL_N_sf"/>
</dbReference>
<dbReference type="PANTHER" id="PTHR24096:SF265">
    <property type="entry name" value="ENZYME, PUTATIVE (AFU_ORTHOLOGUE AFUA_5G14270)-RELATED"/>
    <property type="match status" value="1"/>
</dbReference>
<dbReference type="Proteomes" id="UP000073492">
    <property type="component" value="Unassembled WGS sequence"/>
</dbReference>
<dbReference type="AlphaFoldDB" id="A0A139IAP9"/>
<dbReference type="InterPro" id="IPR045851">
    <property type="entry name" value="AMP-bd_C_sf"/>
</dbReference>
<organism evidence="3 4">
    <name type="scientific">Pseudocercospora musae</name>
    <dbReference type="NCBI Taxonomy" id="113226"/>
    <lineage>
        <taxon>Eukaryota</taxon>
        <taxon>Fungi</taxon>
        <taxon>Dikarya</taxon>
        <taxon>Ascomycota</taxon>
        <taxon>Pezizomycotina</taxon>
        <taxon>Dothideomycetes</taxon>
        <taxon>Dothideomycetidae</taxon>
        <taxon>Mycosphaerellales</taxon>
        <taxon>Mycosphaerellaceae</taxon>
        <taxon>Pseudocercospora</taxon>
    </lineage>
</organism>
<dbReference type="InterPro" id="IPR025110">
    <property type="entry name" value="AMP-bd_C"/>
</dbReference>
<dbReference type="Pfam" id="PF13193">
    <property type="entry name" value="AMP-binding_C"/>
    <property type="match status" value="1"/>
</dbReference>
<dbReference type="STRING" id="113226.A0A139IAP9"/>
<evidence type="ECO:0000259" key="2">
    <source>
        <dbReference type="Pfam" id="PF13193"/>
    </source>
</evidence>
<evidence type="ECO:0000313" key="4">
    <source>
        <dbReference type="Proteomes" id="UP000073492"/>
    </source>
</evidence>
<dbReference type="PANTHER" id="PTHR24096">
    <property type="entry name" value="LONG-CHAIN-FATTY-ACID--COA LIGASE"/>
    <property type="match status" value="1"/>
</dbReference>
<accession>A0A139IAP9</accession>
<sequence>MRGSLTHVRVNLIHSFFDANMNLVQYALSGTYDADKPVLIDGHNPSRTLSRARATSLVSRLAGSFPEDSTVCIHLANDILYPVLVLSILASGCCYTSSHITYTQPELEHHLRKSEAKYIVTSSDHLRVVVPAVNSVGGDIEIIRFTDVLQDEPKAAPEGQESLRTLHDLVKNVEEMPLEERLKAISSDSVAKLTATSGSTGLPKLAVGTHRMAVAECNASEDRSSAKSYDVRRLYCLPIYHAFPFPEMMINSLRLGFTSYYLKRFGDAFPHLVNDYEITEVMVVPSMLVTIGEQASEDIDAKADLQRLKLILCAGAPLAESLRVRFLSMFHDTPKLIQAYGTSECGWISTFSYEDPDGDDATSVGRLTDAIQVRVSDEHVTNTSDGGRAAELWIKGPQVMSGYRSDPDLTSSTLTDDGWLKTGDIAQVDDSGKIFLVGRAKDIIKVDGHTIAPIEIESVLSGSTGVKDTVVLASQKGEDEHPVVFVVPRTSEGDNVTSATIRKILSSKLAKHKVAKCEIKFVEEIPRNENGKVLKQQLLKHFEK</sequence>
<dbReference type="InterPro" id="IPR020845">
    <property type="entry name" value="AMP-binding_CS"/>
</dbReference>
<dbReference type="Gene3D" id="3.30.300.30">
    <property type="match status" value="1"/>
</dbReference>
<proteinExistence type="predicted"/>
<name>A0A139IAP9_9PEZI</name>
<evidence type="ECO:0000259" key="1">
    <source>
        <dbReference type="Pfam" id="PF00501"/>
    </source>
</evidence>
<dbReference type="PROSITE" id="PS00455">
    <property type="entry name" value="AMP_BINDING"/>
    <property type="match status" value="1"/>
</dbReference>
<dbReference type="GO" id="GO:0016405">
    <property type="term" value="F:CoA-ligase activity"/>
    <property type="evidence" value="ECO:0007669"/>
    <property type="project" value="TreeGrafter"/>
</dbReference>
<dbReference type="EMBL" id="LFZO01000179">
    <property type="protein sequence ID" value="KXT11803.1"/>
    <property type="molecule type" value="Genomic_DNA"/>
</dbReference>
<comment type="caution">
    <text evidence="3">The sequence shown here is derived from an EMBL/GenBank/DDBJ whole genome shotgun (WGS) entry which is preliminary data.</text>
</comment>
<evidence type="ECO:0008006" key="5">
    <source>
        <dbReference type="Google" id="ProtNLM"/>
    </source>
</evidence>
<reference evidence="3 4" key="1">
    <citation type="submission" date="2015-07" db="EMBL/GenBank/DDBJ databases">
        <title>Comparative genomics of the Sigatoka disease complex on banana suggests a link between parallel evolutionary changes in Pseudocercospora fijiensis and Pseudocercospora eumusae and increased virulence on the banana host.</title>
        <authorList>
            <person name="Chang T.-C."/>
            <person name="Salvucci A."/>
            <person name="Crous P.W."/>
            <person name="Stergiopoulos I."/>
        </authorList>
    </citation>
    <scope>NUCLEOTIDE SEQUENCE [LARGE SCALE GENOMIC DNA]</scope>
    <source>
        <strain evidence="3 4">CBS 116634</strain>
    </source>
</reference>
<gene>
    <name evidence="3" type="ORF">AC579_6080</name>
</gene>
<dbReference type="GO" id="GO:0019748">
    <property type="term" value="P:secondary metabolic process"/>
    <property type="evidence" value="ECO:0007669"/>
    <property type="project" value="TreeGrafter"/>
</dbReference>
<dbReference type="SUPFAM" id="SSF56801">
    <property type="entry name" value="Acetyl-CoA synthetase-like"/>
    <property type="match status" value="1"/>
</dbReference>
<evidence type="ECO:0000313" key="3">
    <source>
        <dbReference type="EMBL" id="KXT11803.1"/>
    </source>
</evidence>
<protein>
    <recommendedName>
        <fullName evidence="5">AMP-dependent synthetase/ligase domain-containing protein</fullName>
    </recommendedName>
</protein>
<dbReference type="Pfam" id="PF00501">
    <property type="entry name" value="AMP-binding"/>
    <property type="match status" value="1"/>
</dbReference>